<dbReference type="RefSeq" id="WP_115866117.1">
    <property type="nucleotide sequence ID" value="NZ_QREG01000001.1"/>
</dbReference>
<dbReference type="AlphaFoldDB" id="A0A3D9LG03"/>
<dbReference type="Proteomes" id="UP000256779">
    <property type="component" value="Unassembled WGS sequence"/>
</dbReference>
<sequence length="252" mass="26850">MSRLIVVGAGPGDPELITLKAVSALKSADVVLYDALANEELLDICAPYCEKIYVGKKCGLHQFQQVLINDMIVDYGKKYDTVVRLKGGDPFVFGRGYEELAHAKSHGMEVEVVPGITSALAVPALSQIPATSRGVSTSFWVMTGTTTSLEVSDDLRIAARSQATLVILMGMRQLNTIVERVADVRGQDEPVAIIQNGTLPEERSVWGTLATIQDQVEKETIGSPAIIVIGEVVKLGKGVLGELSAVISASGN</sequence>
<dbReference type="PROSITE" id="PS00840">
    <property type="entry name" value="SUMT_2"/>
    <property type="match status" value="1"/>
</dbReference>
<protein>
    <recommendedName>
        <fullName evidence="2">uroporphyrinogen-III C-methyltransferase</fullName>
        <ecNumber evidence="2">2.1.1.107</ecNumber>
    </recommendedName>
</protein>
<keyword evidence="11" id="KW-1185">Reference proteome</keyword>
<dbReference type="NCBIfam" id="NF004790">
    <property type="entry name" value="PRK06136.1"/>
    <property type="match status" value="1"/>
</dbReference>
<dbReference type="Pfam" id="PF00590">
    <property type="entry name" value="TP_methylase"/>
    <property type="match status" value="1"/>
</dbReference>
<evidence type="ECO:0000256" key="2">
    <source>
        <dbReference type="ARBA" id="ARBA00012162"/>
    </source>
</evidence>
<dbReference type="GO" id="GO:0032259">
    <property type="term" value="P:methylation"/>
    <property type="evidence" value="ECO:0007669"/>
    <property type="project" value="UniProtKB-KW"/>
</dbReference>
<dbReference type="InterPro" id="IPR050161">
    <property type="entry name" value="Siro_Cobalamin_biosynth"/>
</dbReference>
<dbReference type="SUPFAM" id="SSF53790">
    <property type="entry name" value="Tetrapyrrole methylase"/>
    <property type="match status" value="1"/>
</dbReference>
<name>A0A3D9LG03_MARFU</name>
<accession>A0A3D9LG03</accession>
<dbReference type="PANTHER" id="PTHR45790">
    <property type="entry name" value="SIROHEME SYNTHASE-RELATED"/>
    <property type="match status" value="1"/>
</dbReference>
<keyword evidence="3 8" id="KW-0489">Methyltransferase</keyword>
<dbReference type="InterPro" id="IPR035996">
    <property type="entry name" value="4pyrrol_Methylase_sf"/>
</dbReference>
<dbReference type="FunFam" id="3.40.1010.10:FF:000001">
    <property type="entry name" value="Siroheme synthase"/>
    <property type="match status" value="1"/>
</dbReference>
<proteinExistence type="inferred from homology"/>
<evidence type="ECO:0000256" key="5">
    <source>
        <dbReference type="ARBA" id="ARBA00022691"/>
    </source>
</evidence>
<evidence type="ECO:0000259" key="9">
    <source>
        <dbReference type="Pfam" id="PF00590"/>
    </source>
</evidence>
<dbReference type="EC" id="2.1.1.107" evidence="2"/>
<dbReference type="InterPro" id="IPR006366">
    <property type="entry name" value="CobA/CysG_C"/>
</dbReference>
<dbReference type="InterPro" id="IPR014777">
    <property type="entry name" value="4pyrrole_Mease_sub1"/>
</dbReference>
<dbReference type="CDD" id="cd11642">
    <property type="entry name" value="SUMT"/>
    <property type="match status" value="1"/>
</dbReference>
<keyword evidence="5" id="KW-0949">S-adenosyl-L-methionine</keyword>
<dbReference type="OrthoDB" id="9815856at2"/>
<evidence type="ECO:0000313" key="11">
    <source>
        <dbReference type="Proteomes" id="UP000256779"/>
    </source>
</evidence>
<dbReference type="NCBIfam" id="TIGR01469">
    <property type="entry name" value="cobA_cysG_Cterm"/>
    <property type="match status" value="1"/>
</dbReference>
<dbReference type="GO" id="GO:0004851">
    <property type="term" value="F:uroporphyrin-III C-methyltransferase activity"/>
    <property type="evidence" value="ECO:0007669"/>
    <property type="project" value="UniProtKB-EC"/>
</dbReference>
<reference evidence="10 11" key="1">
    <citation type="submission" date="2018-07" db="EMBL/GenBank/DDBJ databases">
        <title>Genomic Encyclopedia of Type Strains, Phase IV (KMG-IV): sequencing the most valuable type-strain genomes for metagenomic binning, comparative biology and taxonomic classification.</title>
        <authorList>
            <person name="Goeker M."/>
        </authorList>
    </citation>
    <scope>NUCLEOTIDE SEQUENCE [LARGE SCALE GENOMIC DNA]</scope>
    <source>
        <strain evidence="10 11">DSM 4134</strain>
    </source>
</reference>
<gene>
    <name evidence="10" type="ORF">C7460_101117</name>
</gene>
<dbReference type="PANTHER" id="PTHR45790:SF3">
    <property type="entry name" value="S-ADENOSYL-L-METHIONINE-DEPENDENT UROPORPHYRINOGEN III METHYLTRANSFERASE, CHLOROPLASTIC"/>
    <property type="match status" value="1"/>
</dbReference>
<dbReference type="InterPro" id="IPR000878">
    <property type="entry name" value="4pyrrol_Mease"/>
</dbReference>
<dbReference type="GO" id="GO:0019354">
    <property type="term" value="P:siroheme biosynthetic process"/>
    <property type="evidence" value="ECO:0007669"/>
    <property type="project" value="InterPro"/>
</dbReference>
<dbReference type="EMBL" id="QREG01000001">
    <property type="protein sequence ID" value="REE05600.1"/>
    <property type="molecule type" value="Genomic_DNA"/>
</dbReference>
<dbReference type="InterPro" id="IPR003043">
    <property type="entry name" value="Uropor_MeTrfase_CS"/>
</dbReference>
<evidence type="ECO:0000313" key="10">
    <source>
        <dbReference type="EMBL" id="REE05600.1"/>
    </source>
</evidence>
<keyword evidence="6" id="KW-0627">Porphyrin biosynthesis</keyword>
<comment type="pathway">
    <text evidence="7">Porphyrin-containing compound metabolism; siroheme biosynthesis; precorrin-2 from uroporphyrinogen III: step 1/1.</text>
</comment>
<evidence type="ECO:0000256" key="8">
    <source>
        <dbReference type="RuleBase" id="RU003960"/>
    </source>
</evidence>
<evidence type="ECO:0000256" key="7">
    <source>
        <dbReference type="ARBA" id="ARBA00025705"/>
    </source>
</evidence>
<evidence type="ECO:0000256" key="1">
    <source>
        <dbReference type="ARBA" id="ARBA00005879"/>
    </source>
</evidence>
<comment type="caution">
    <text evidence="10">The sequence shown here is derived from an EMBL/GenBank/DDBJ whole genome shotgun (WGS) entry which is preliminary data.</text>
</comment>
<evidence type="ECO:0000256" key="4">
    <source>
        <dbReference type="ARBA" id="ARBA00022679"/>
    </source>
</evidence>
<dbReference type="Gene3D" id="3.40.1010.10">
    <property type="entry name" value="Cobalt-precorrin-4 Transmethylase, Domain 1"/>
    <property type="match status" value="1"/>
</dbReference>
<feature type="domain" description="Tetrapyrrole methylase" evidence="9">
    <location>
        <begin position="3"/>
        <end position="212"/>
    </location>
</feature>
<evidence type="ECO:0000256" key="6">
    <source>
        <dbReference type="ARBA" id="ARBA00023244"/>
    </source>
</evidence>
<evidence type="ECO:0000256" key="3">
    <source>
        <dbReference type="ARBA" id="ARBA00022603"/>
    </source>
</evidence>
<keyword evidence="4 8" id="KW-0808">Transferase</keyword>
<dbReference type="PROSITE" id="PS00839">
    <property type="entry name" value="SUMT_1"/>
    <property type="match status" value="1"/>
</dbReference>
<organism evidence="10 11">
    <name type="scientific">Marinoscillum furvescens DSM 4134</name>
    <dbReference type="NCBI Taxonomy" id="1122208"/>
    <lineage>
        <taxon>Bacteria</taxon>
        <taxon>Pseudomonadati</taxon>
        <taxon>Bacteroidota</taxon>
        <taxon>Cytophagia</taxon>
        <taxon>Cytophagales</taxon>
        <taxon>Reichenbachiellaceae</taxon>
        <taxon>Marinoscillum</taxon>
    </lineage>
</organism>
<comment type="similarity">
    <text evidence="1 8">Belongs to the precorrin methyltransferase family.</text>
</comment>
<dbReference type="Gene3D" id="3.30.950.10">
    <property type="entry name" value="Methyltransferase, Cobalt-precorrin-4 Transmethylase, Domain 2"/>
    <property type="match status" value="1"/>
</dbReference>
<dbReference type="InterPro" id="IPR014776">
    <property type="entry name" value="4pyrrole_Mease_sub2"/>
</dbReference>